<keyword evidence="5 8" id="KW-0812">Transmembrane</keyword>
<keyword evidence="6 8" id="KW-1133">Transmembrane helix</keyword>
<evidence type="ECO:0000256" key="3">
    <source>
        <dbReference type="ARBA" id="ARBA00022448"/>
    </source>
</evidence>
<feature type="transmembrane region" description="Helical" evidence="8">
    <location>
        <begin position="237"/>
        <end position="258"/>
    </location>
</feature>
<keyword evidence="4" id="KW-1003">Cell membrane</keyword>
<dbReference type="InterPro" id="IPR038665">
    <property type="entry name" value="Voltage-dep_anion_channel_sf"/>
</dbReference>
<evidence type="ECO:0000313" key="9">
    <source>
        <dbReference type="EMBL" id="MBL0371084.1"/>
    </source>
</evidence>
<keyword evidence="3" id="KW-0813">Transport</keyword>
<comment type="subcellular location">
    <subcellularLocation>
        <location evidence="1">Cell membrane</location>
        <topology evidence="1">Multi-pass membrane protein</topology>
    </subcellularLocation>
</comment>
<feature type="transmembrane region" description="Helical" evidence="8">
    <location>
        <begin position="103"/>
        <end position="124"/>
    </location>
</feature>
<evidence type="ECO:0000256" key="6">
    <source>
        <dbReference type="ARBA" id="ARBA00022989"/>
    </source>
</evidence>
<evidence type="ECO:0000256" key="5">
    <source>
        <dbReference type="ARBA" id="ARBA00022692"/>
    </source>
</evidence>
<comment type="caution">
    <text evidence="9">The sequence shown here is derived from an EMBL/GenBank/DDBJ whole genome shotgun (WGS) entry which is preliminary data.</text>
</comment>
<dbReference type="Pfam" id="PF03595">
    <property type="entry name" value="SLAC1"/>
    <property type="match status" value="1"/>
</dbReference>
<keyword evidence="10" id="KW-1185">Reference proteome</keyword>
<dbReference type="Proteomes" id="UP000633219">
    <property type="component" value="Unassembled WGS sequence"/>
</dbReference>
<dbReference type="Gene3D" id="1.50.10.150">
    <property type="entry name" value="Voltage-dependent anion channel"/>
    <property type="match status" value="1"/>
</dbReference>
<proteinExistence type="inferred from homology"/>
<dbReference type="InterPro" id="IPR051629">
    <property type="entry name" value="Sulfite_efflux_TDT"/>
</dbReference>
<dbReference type="CDD" id="cd09318">
    <property type="entry name" value="TDT_SSU1"/>
    <property type="match status" value="1"/>
</dbReference>
<dbReference type="InterPro" id="IPR004695">
    <property type="entry name" value="SLAC1/Mae1/Ssu1/TehA"/>
</dbReference>
<feature type="transmembrane region" description="Helical" evidence="8">
    <location>
        <begin position="316"/>
        <end position="335"/>
    </location>
</feature>
<comment type="similarity">
    <text evidence="2">Belongs to the tellurite-resistance/dicarboxylate transporter (TDT) family.</text>
</comment>
<dbReference type="GO" id="GO:0005886">
    <property type="term" value="C:plasma membrane"/>
    <property type="evidence" value="ECO:0007669"/>
    <property type="project" value="UniProtKB-SubCell"/>
</dbReference>
<sequence length="378" mass="41000">MSCPMMHRLSATLTATWKPARLGLPAVIRYFTPNWFAATMGTGILSIALSQFPEMPLAWQVGKYLWLFNIALFSLCYLLFCARWFRHFDEAKQLLHHPVMSMFFGCIPMGLATIVNGFMIFGLPGIGEVAIDIAHALWWLDVGLSLACGLIVPYAMFTRQSHSMEQMTAVWLLPLVASEVAAVSGGLLIPHIADPAMQMTILMLCLLLWSLSVPIALGILVILFVRLALHKLPEATMAASCWLSLGPIGTGALALLVFSDVSPAVLSSNGLAAVAAAFSGAALLGGVLLWGYGLWWFSLAAAFTARYIKRGMPFNLGWWGFTFPLGVFSVATLRLGHAFSFPPIAVLGAILVTALGLIWCIVAFNTMRGLQKGAFFKA</sequence>
<keyword evidence="7 8" id="KW-0472">Membrane</keyword>
<name>A0A936YIU4_9HYPH</name>
<feature type="transmembrane region" description="Helical" evidence="8">
    <location>
        <begin position="64"/>
        <end position="82"/>
    </location>
</feature>
<accession>A0A936YIU4</accession>
<dbReference type="PANTHER" id="PTHR31686">
    <property type="match status" value="1"/>
</dbReference>
<evidence type="ECO:0000256" key="1">
    <source>
        <dbReference type="ARBA" id="ARBA00004651"/>
    </source>
</evidence>
<feature type="transmembrane region" description="Helical" evidence="8">
    <location>
        <begin position="270"/>
        <end position="295"/>
    </location>
</feature>
<evidence type="ECO:0000313" key="10">
    <source>
        <dbReference type="Proteomes" id="UP000633219"/>
    </source>
</evidence>
<reference evidence="9" key="1">
    <citation type="submission" date="2021-01" db="EMBL/GenBank/DDBJ databases">
        <title>Rhizobium sp. strain KVB221 16S ribosomal RNA gene Genome sequencing and assembly.</title>
        <authorList>
            <person name="Kang M."/>
        </authorList>
    </citation>
    <scope>NUCLEOTIDE SEQUENCE</scope>
    <source>
        <strain evidence="9">KVB221</strain>
    </source>
</reference>
<feature type="transmembrane region" description="Helical" evidence="8">
    <location>
        <begin position="35"/>
        <end position="52"/>
    </location>
</feature>
<dbReference type="EMBL" id="JAEQNC010000002">
    <property type="protein sequence ID" value="MBL0371084.1"/>
    <property type="molecule type" value="Genomic_DNA"/>
</dbReference>
<evidence type="ECO:0000256" key="2">
    <source>
        <dbReference type="ARBA" id="ARBA00008566"/>
    </source>
</evidence>
<dbReference type="AlphaFoldDB" id="A0A936YIU4"/>
<gene>
    <name evidence="9" type="ORF">JJB09_03500</name>
</gene>
<dbReference type="PANTHER" id="PTHR31686:SF1">
    <property type="entry name" value="SULFITE EFFLUX PUMP SSU1"/>
    <property type="match status" value="1"/>
</dbReference>
<evidence type="ECO:0000256" key="8">
    <source>
        <dbReference type="SAM" id="Phobius"/>
    </source>
</evidence>
<protein>
    <submittedName>
        <fullName evidence="9">TDT family transporter</fullName>
    </submittedName>
</protein>
<evidence type="ECO:0000256" key="4">
    <source>
        <dbReference type="ARBA" id="ARBA00022475"/>
    </source>
</evidence>
<feature type="transmembrane region" description="Helical" evidence="8">
    <location>
        <begin position="341"/>
        <end position="364"/>
    </location>
</feature>
<organism evidence="9 10">
    <name type="scientific">Rhizobium setariae</name>
    <dbReference type="NCBI Taxonomy" id="2801340"/>
    <lineage>
        <taxon>Bacteria</taxon>
        <taxon>Pseudomonadati</taxon>
        <taxon>Pseudomonadota</taxon>
        <taxon>Alphaproteobacteria</taxon>
        <taxon>Hyphomicrobiales</taxon>
        <taxon>Rhizobiaceae</taxon>
        <taxon>Rhizobium/Agrobacterium group</taxon>
        <taxon>Rhizobium</taxon>
    </lineage>
</organism>
<feature type="transmembrane region" description="Helical" evidence="8">
    <location>
        <begin position="169"/>
        <end position="189"/>
    </location>
</feature>
<evidence type="ECO:0000256" key="7">
    <source>
        <dbReference type="ARBA" id="ARBA00023136"/>
    </source>
</evidence>
<dbReference type="GO" id="GO:0000319">
    <property type="term" value="F:sulfite transmembrane transporter activity"/>
    <property type="evidence" value="ECO:0007669"/>
    <property type="project" value="TreeGrafter"/>
</dbReference>
<feature type="transmembrane region" description="Helical" evidence="8">
    <location>
        <begin position="136"/>
        <end position="157"/>
    </location>
</feature>
<feature type="transmembrane region" description="Helical" evidence="8">
    <location>
        <begin position="201"/>
        <end position="225"/>
    </location>
</feature>